<comment type="subcellular location">
    <subcellularLocation>
        <location evidence="1">Cell membrane</location>
        <topology evidence="1">Multi-pass membrane protein</topology>
    </subcellularLocation>
</comment>
<feature type="transmembrane region" description="Helical" evidence="6">
    <location>
        <begin position="388"/>
        <end position="407"/>
    </location>
</feature>
<evidence type="ECO:0000256" key="6">
    <source>
        <dbReference type="SAM" id="Phobius"/>
    </source>
</evidence>
<feature type="transmembrane region" description="Helical" evidence="6">
    <location>
        <begin position="363"/>
        <end position="382"/>
    </location>
</feature>
<keyword evidence="2" id="KW-1003">Cell membrane</keyword>
<organism evidence="8 9">
    <name type="scientific">Brachybacterium hainanense</name>
    <dbReference type="NCBI Taxonomy" id="1541174"/>
    <lineage>
        <taxon>Bacteria</taxon>
        <taxon>Bacillati</taxon>
        <taxon>Actinomycetota</taxon>
        <taxon>Actinomycetes</taxon>
        <taxon>Micrococcales</taxon>
        <taxon>Dermabacteraceae</taxon>
        <taxon>Brachybacterium</taxon>
    </lineage>
</organism>
<evidence type="ECO:0000259" key="7">
    <source>
        <dbReference type="PROSITE" id="PS50850"/>
    </source>
</evidence>
<feature type="transmembrane region" description="Helical" evidence="6">
    <location>
        <begin position="294"/>
        <end position="312"/>
    </location>
</feature>
<keyword evidence="5 6" id="KW-0472">Membrane</keyword>
<evidence type="ECO:0000256" key="5">
    <source>
        <dbReference type="ARBA" id="ARBA00023136"/>
    </source>
</evidence>
<name>A0ABV6REM7_9MICO</name>
<dbReference type="InterPro" id="IPR011701">
    <property type="entry name" value="MFS"/>
</dbReference>
<feature type="transmembrane region" description="Helical" evidence="6">
    <location>
        <begin position="229"/>
        <end position="255"/>
    </location>
</feature>
<dbReference type="InterPro" id="IPR020846">
    <property type="entry name" value="MFS_dom"/>
</dbReference>
<comment type="caution">
    <text evidence="8">The sequence shown here is derived from an EMBL/GenBank/DDBJ whole genome shotgun (WGS) entry which is preliminary data.</text>
</comment>
<dbReference type="CDD" id="cd06173">
    <property type="entry name" value="MFS_MefA_like"/>
    <property type="match status" value="1"/>
</dbReference>
<sequence>MRLLPPTGSWPRDFRLHFAARLSAGLGSQGTYVATPLVALLTFSPAQAALVTAASYLSTLLVGVPAGLLADHTSRRRVMAGAEAVQLIAMLGLAGCFASASPPLALVCALSFVNGAMFAVFGAASSSAVPDLVDRSELTGALSAMQGRDAVISVIGPVIGAALVAVAPWLPFVVAAATFGTAVLLLAGISQPLHPRPSPDGQDAAPGTGPGSRRGRAVRGFSLILAQPVLRGVVAAQVLLSLVLTGSFFTVIAVLSQRGVVIGSGAVTAAMGAGLLLGSVLAGRVGGRWSVTHAVLVQALVWTGCMGLLALWAPVATWSLLALMVPVLALMWLLVPASRVALELWIADRVAREERGRLQSGRGVLMAVASPLGPTLSGLLLAGPGAPAAFAVLAAASLLAAVLVTLLPRSLGS</sequence>
<feature type="transmembrane region" description="Helical" evidence="6">
    <location>
        <begin position="150"/>
        <end position="166"/>
    </location>
</feature>
<dbReference type="Gene3D" id="1.20.1250.20">
    <property type="entry name" value="MFS general substrate transporter like domains"/>
    <property type="match status" value="1"/>
</dbReference>
<evidence type="ECO:0000313" key="8">
    <source>
        <dbReference type="EMBL" id="MFC0675460.1"/>
    </source>
</evidence>
<feature type="domain" description="Major facilitator superfamily (MFS) profile" evidence="7">
    <location>
        <begin position="1"/>
        <end position="412"/>
    </location>
</feature>
<reference evidence="8 9" key="1">
    <citation type="submission" date="2024-09" db="EMBL/GenBank/DDBJ databases">
        <authorList>
            <person name="Sun Q."/>
            <person name="Mori K."/>
        </authorList>
    </citation>
    <scope>NUCLEOTIDE SEQUENCE [LARGE SCALE GENOMIC DNA]</scope>
    <source>
        <strain evidence="8 9">CICC 10874</strain>
    </source>
</reference>
<dbReference type="InterPro" id="IPR036259">
    <property type="entry name" value="MFS_trans_sf"/>
</dbReference>
<feature type="transmembrane region" description="Helical" evidence="6">
    <location>
        <begin position="46"/>
        <end position="68"/>
    </location>
</feature>
<accession>A0ABV6REM7</accession>
<dbReference type="PANTHER" id="PTHR23513">
    <property type="entry name" value="INTEGRAL MEMBRANE EFFLUX PROTEIN-RELATED"/>
    <property type="match status" value="1"/>
</dbReference>
<dbReference type="PROSITE" id="PS50850">
    <property type="entry name" value="MFS"/>
    <property type="match status" value="1"/>
</dbReference>
<dbReference type="RefSeq" id="WP_376982489.1">
    <property type="nucleotide sequence ID" value="NZ_JBHLSV010000024.1"/>
</dbReference>
<keyword evidence="9" id="KW-1185">Reference proteome</keyword>
<evidence type="ECO:0000313" key="9">
    <source>
        <dbReference type="Proteomes" id="UP001589793"/>
    </source>
</evidence>
<dbReference type="SUPFAM" id="SSF103473">
    <property type="entry name" value="MFS general substrate transporter"/>
    <property type="match status" value="1"/>
</dbReference>
<gene>
    <name evidence="8" type="ORF">ACFFF6_16030</name>
</gene>
<feature type="transmembrane region" description="Helical" evidence="6">
    <location>
        <begin position="261"/>
        <end position="282"/>
    </location>
</feature>
<evidence type="ECO:0000256" key="4">
    <source>
        <dbReference type="ARBA" id="ARBA00022989"/>
    </source>
</evidence>
<evidence type="ECO:0000256" key="3">
    <source>
        <dbReference type="ARBA" id="ARBA00022692"/>
    </source>
</evidence>
<dbReference type="Proteomes" id="UP001589793">
    <property type="component" value="Unassembled WGS sequence"/>
</dbReference>
<evidence type="ECO:0000256" key="1">
    <source>
        <dbReference type="ARBA" id="ARBA00004651"/>
    </source>
</evidence>
<dbReference type="Pfam" id="PF07690">
    <property type="entry name" value="MFS_1"/>
    <property type="match status" value="1"/>
</dbReference>
<keyword evidence="4 6" id="KW-1133">Transmembrane helix</keyword>
<evidence type="ECO:0000256" key="2">
    <source>
        <dbReference type="ARBA" id="ARBA00022475"/>
    </source>
</evidence>
<keyword evidence="3 6" id="KW-0812">Transmembrane</keyword>
<dbReference type="PANTHER" id="PTHR23513:SF6">
    <property type="entry name" value="MAJOR FACILITATOR SUPERFAMILY ASSOCIATED DOMAIN-CONTAINING PROTEIN"/>
    <property type="match status" value="1"/>
</dbReference>
<proteinExistence type="predicted"/>
<protein>
    <submittedName>
        <fullName evidence="8">MFS transporter</fullName>
    </submittedName>
</protein>
<feature type="transmembrane region" description="Helical" evidence="6">
    <location>
        <begin position="318"/>
        <end position="342"/>
    </location>
</feature>
<dbReference type="EMBL" id="JBHLSV010000024">
    <property type="protein sequence ID" value="MFC0675460.1"/>
    <property type="molecule type" value="Genomic_DNA"/>
</dbReference>